<protein>
    <recommendedName>
        <fullName evidence="2">SWIM-type domain-containing protein</fullName>
    </recommendedName>
</protein>
<keyword evidence="1" id="KW-0862">Zinc</keyword>
<name>A0A4Y2G9M4_ARAVE</name>
<gene>
    <name evidence="3" type="ORF">AVEN_110596_1</name>
    <name evidence="4" type="ORF">AVEN_117691_1</name>
</gene>
<proteinExistence type="predicted"/>
<evidence type="ECO:0000313" key="3">
    <source>
        <dbReference type="EMBL" id="GBM49398.1"/>
    </source>
</evidence>
<dbReference type="InterPro" id="IPR007527">
    <property type="entry name" value="Znf_SWIM"/>
</dbReference>
<dbReference type="PANTHER" id="PTHR33977">
    <property type="entry name" value="ZINC ION BINDING PROTEIN"/>
    <property type="match status" value="1"/>
</dbReference>
<keyword evidence="5" id="KW-1185">Reference proteome</keyword>
<dbReference type="AlphaFoldDB" id="A0A4Y2G9M4"/>
<dbReference type="Proteomes" id="UP000499080">
    <property type="component" value="Unassembled WGS sequence"/>
</dbReference>
<evidence type="ECO:0000256" key="1">
    <source>
        <dbReference type="PROSITE-ProRule" id="PRU00325"/>
    </source>
</evidence>
<dbReference type="OrthoDB" id="6434392at2759"/>
<evidence type="ECO:0000313" key="5">
    <source>
        <dbReference type="Proteomes" id="UP000499080"/>
    </source>
</evidence>
<dbReference type="EMBL" id="BGPR01098492">
    <property type="protein sequence ID" value="GBM49405.1"/>
    <property type="molecule type" value="Genomic_DNA"/>
</dbReference>
<dbReference type="PROSITE" id="PS50966">
    <property type="entry name" value="ZF_SWIM"/>
    <property type="match status" value="1"/>
</dbReference>
<dbReference type="GO" id="GO:0008270">
    <property type="term" value="F:zinc ion binding"/>
    <property type="evidence" value="ECO:0007669"/>
    <property type="project" value="UniProtKB-KW"/>
</dbReference>
<dbReference type="PANTHER" id="PTHR33977:SF1">
    <property type="entry name" value="ZINC ION BINDING PROTEIN"/>
    <property type="match status" value="1"/>
</dbReference>
<sequence length="566" mass="65531">MNVTKQTVDATVEMCVWYQSVHVGHELETGKLRLTKAEKENLAADLNLGIPMSKILDKTRHDFSSTNRFNLTTRKDLRNICRDFQLREESVYDANDSTSVDIIVDVTVEICVWYQSVHVEHELETGKLRLTKAEKENLAADLNLGIPMSKILDKTRHDFSPTNRFNLTTRKDLRNICRDFQLREKSVYDANDSTSVDKFVQKLMNESDDPVQICKKVGQILPNYPLIHQKDFLFGLMNDVQEKVLVLYGSSCIMIDSTHGTHQYGLELTTLMVHEGLPVAILFSTRIGSDILLPFFESIKKRVPNLQTDGLMTDDTNSYLNAWELSFDAKPTHLLCIWHTNKNVNRNINIKIKTVTIDLPSKLKLDILTEIDVTTFNNLIEEFVEKYKEENSYIEYFETTYKRRAEKWAYCHRKGLGINTNIYLERWHRQIKYEESGGTVMKRLDRSISVATNVVAKKLLSRIISMERGKLTHRMAFIRKRHTNSNEMKANYFCQWIKIPTVTKKVGSSLFTYNVEKTNVTCCCDIKCNQCSVCMHSMSCTCIDYSVKFIICKHIHYVCLNSKKIE</sequence>
<reference evidence="4 5" key="1">
    <citation type="journal article" date="2019" name="Sci. Rep.">
        <title>Orb-weaving spider Araneus ventricosus genome elucidates the spidroin gene catalogue.</title>
        <authorList>
            <person name="Kono N."/>
            <person name="Nakamura H."/>
            <person name="Ohtoshi R."/>
            <person name="Moran D.A.P."/>
            <person name="Shinohara A."/>
            <person name="Yoshida Y."/>
            <person name="Fujiwara M."/>
            <person name="Mori M."/>
            <person name="Tomita M."/>
            <person name="Arakawa K."/>
        </authorList>
    </citation>
    <scope>NUCLEOTIDE SEQUENCE [LARGE SCALE GENOMIC DNA]</scope>
</reference>
<evidence type="ECO:0000259" key="2">
    <source>
        <dbReference type="PROSITE" id="PS50966"/>
    </source>
</evidence>
<comment type="caution">
    <text evidence="4">The sequence shown here is derived from an EMBL/GenBank/DDBJ whole genome shotgun (WGS) entry which is preliminary data.</text>
</comment>
<organism evidence="4 5">
    <name type="scientific">Araneus ventricosus</name>
    <name type="common">Orbweaver spider</name>
    <name type="synonym">Epeira ventricosa</name>
    <dbReference type="NCBI Taxonomy" id="182803"/>
    <lineage>
        <taxon>Eukaryota</taxon>
        <taxon>Metazoa</taxon>
        <taxon>Ecdysozoa</taxon>
        <taxon>Arthropoda</taxon>
        <taxon>Chelicerata</taxon>
        <taxon>Arachnida</taxon>
        <taxon>Araneae</taxon>
        <taxon>Araneomorphae</taxon>
        <taxon>Entelegynae</taxon>
        <taxon>Araneoidea</taxon>
        <taxon>Araneidae</taxon>
        <taxon>Araneus</taxon>
    </lineage>
</organism>
<accession>A0A4Y2G9M4</accession>
<keyword evidence="1" id="KW-0863">Zinc-finger</keyword>
<dbReference type="EMBL" id="BGPR01098490">
    <property type="protein sequence ID" value="GBM49398.1"/>
    <property type="molecule type" value="Genomic_DNA"/>
</dbReference>
<keyword evidence="1" id="KW-0479">Metal-binding</keyword>
<feature type="domain" description="SWIM-type" evidence="2">
    <location>
        <begin position="531"/>
        <end position="563"/>
    </location>
</feature>
<evidence type="ECO:0000313" key="4">
    <source>
        <dbReference type="EMBL" id="GBM49405.1"/>
    </source>
</evidence>